<dbReference type="EC" id="3.5.1.9" evidence="2"/>
<sequence length="280" mass="30176">MGKALSPEATLTNERTAELEAAYNNRARVPGHPAVLDRWRKDSLRVIDARRPETLEYGPSERQKMEWFDAGAGAPVAVFMHGGYWQALDRGWFAWVAPALLEHGISVAVPGYDLAPAVSPGKIIGQMREATELVRARTGKRPLVFGHSVGGCMAACMLSEGRARAALAISGVFDLEPVTHTSLNDALGLDLLTARALSPIYWPVPNGSTPGGKALDCWVGGEESNEFVRQSRHMAAEWGGKGADTHVEIMEGLNHFTALDPLADKDSAMVRRLAALAVAE</sequence>
<dbReference type="Gene3D" id="3.40.50.1820">
    <property type="entry name" value="alpha/beta hydrolase"/>
    <property type="match status" value="1"/>
</dbReference>
<reference evidence="2 3" key="1">
    <citation type="submission" date="2024-06" db="EMBL/GenBank/DDBJ databases">
        <title>Sorghum-associated microbial communities from plants grown in Nebraska, USA.</title>
        <authorList>
            <person name="Schachtman D."/>
        </authorList>
    </citation>
    <scope>NUCLEOTIDE SEQUENCE [LARGE SCALE GENOMIC DNA]</scope>
    <source>
        <strain evidence="2 3">2814</strain>
    </source>
</reference>
<dbReference type="GO" id="GO:0004061">
    <property type="term" value="F:arylformamidase activity"/>
    <property type="evidence" value="ECO:0007669"/>
    <property type="project" value="UniProtKB-EC"/>
</dbReference>
<protein>
    <submittedName>
        <fullName evidence="2">Arylformamidase</fullName>
        <ecNumber evidence="2">3.5.1.9</ecNumber>
    </submittedName>
</protein>
<dbReference type="SUPFAM" id="SSF53474">
    <property type="entry name" value="alpha/beta-Hydrolases"/>
    <property type="match status" value="1"/>
</dbReference>
<evidence type="ECO:0000313" key="2">
    <source>
        <dbReference type="EMBL" id="MET4683657.1"/>
    </source>
</evidence>
<keyword evidence="1 2" id="KW-0378">Hydrolase</keyword>
<dbReference type="EMBL" id="JBEPTF010000002">
    <property type="protein sequence ID" value="MET4683657.1"/>
    <property type="molecule type" value="Genomic_DNA"/>
</dbReference>
<accession>A0ABV2RAQ9</accession>
<evidence type="ECO:0000313" key="3">
    <source>
        <dbReference type="Proteomes" id="UP001549313"/>
    </source>
</evidence>
<evidence type="ECO:0000256" key="1">
    <source>
        <dbReference type="ARBA" id="ARBA00022801"/>
    </source>
</evidence>
<proteinExistence type="predicted"/>
<comment type="caution">
    <text evidence="2">The sequence shown here is derived from an EMBL/GenBank/DDBJ whole genome shotgun (WGS) entry which is preliminary data.</text>
</comment>
<gene>
    <name evidence="2" type="ORF">ABIE19_001587</name>
</gene>
<dbReference type="InterPro" id="IPR029058">
    <property type="entry name" value="AB_hydrolase_fold"/>
</dbReference>
<keyword evidence="3" id="KW-1185">Reference proteome</keyword>
<organism evidence="2 3">
    <name type="scientific">Brevundimonas faecalis</name>
    <dbReference type="NCBI Taxonomy" id="947378"/>
    <lineage>
        <taxon>Bacteria</taxon>
        <taxon>Pseudomonadati</taxon>
        <taxon>Pseudomonadota</taxon>
        <taxon>Alphaproteobacteria</taxon>
        <taxon>Caulobacterales</taxon>
        <taxon>Caulobacteraceae</taxon>
        <taxon>Brevundimonas</taxon>
    </lineage>
</organism>
<dbReference type="RefSeq" id="WP_354088615.1">
    <property type="nucleotide sequence ID" value="NZ_JBEPTF010000002.1"/>
</dbReference>
<dbReference type="Proteomes" id="UP001549313">
    <property type="component" value="Unassembled WGS sequence"/>
</dbReference>
<dbReference type="InterPro" id="IPR050300">
    <property type="entry name" value="GDXG_lipolytic_enzyme"/>
</dbReference>
<name>A0ABV2RAQ9_9CAUL</name>
<dbReference type="PANTHER" id="PTHR48081">
    <property type="entry name" value="AB HYDROLASE SUPERFAMILY PROTEIN C4A8.06C"/>
    <property type="match status" value="1"/>
</dbReference>
<dbReference type="PANTHER" id="PTHR48081:SF33">
    <property type="entry name" value="KYNURENINE FORMAMIDASE"/>
    <property type="match status" value="1"/>
</dbReference>